<keyword evidence="2" id="KW-1185">Reference proteome</keyword>
<gene>
    <name evidence="1" type="ORF">EVAR_59071_1</name>
</gene>
<name>A0A4C1YA03_EUMVA</name>
<comment type="caution">
    <text evidence="1">The sequence shown here is derived from an EMBL/GenBank/DDBJ whole genome shotgun (WGS) entry which is preliminary data.</text>
</comment>
<proteinExistence type="predicted"/>
<evidence type="ECO:0000313" key="1">
    <source>
        <dbReference type="EMBL" id="GBP73181.1"/>
    </source>
</evidence>
<organism evidence="1 2">
    <name type="scientific">Eumeta variegata</name>
    <name type="common">Bagworm moth</name>
    <name type="synonym">Eumeta japonica</name>
    <dbReference type="NCBI Taxonomy" id="151549"/>
    <lineage>
        <taxon>Eukaryota</taxon>
        <taxon>Metazoa</taxon>
        <taxon>Ecdysozoa</taxon>
        <taxon>Arthropoda</taxon>
        <taxon>Hexapoda</taxon>
        <taxon>Insecta</taxon>
        <taxon>Pterygota</taxon>
        <taxon>Neoptera</taxon>
        <taxon>Endopterygota</taxon>
        <taxon>Lepidoptera</taxon>
        <taxon>Glossata</taxon>
        <taxon>Ditrysia</taxon>
        <taxon>Tineoidea</taxon>
        <taxon>Psychidae</taxon>
        <taxon>Oiketicinae</taxon>
        <taxon>Eumeta</taxon>
    </lineage>
</organism>
<dbReference type="EMBL" id="BGZK01001164">
    <property type="protein sequence ID" value="GBP73181.1"/>
    <property type="molecule type" value="Genomic_DNA"/>
</dbReference>
<dbReference type="Proteomes" id="UP000299102">
    <property type="component" value="Unassembled WGS sequence"/>
</dbReference>
<evidence type="ECO:0000313" key="2">
    <source>
        <dbReference type="Proteomes" id="UP000299102"/>
    </source>
</evidence>
<protein>
    <submittedName>
        <fullName evidence="1">Uncharacterized protein</fullName>
    </submittedName>
</protein>
<sequence>MQKKFAQRNAYSGRTIKRLWRANRPPRIARAGTAVLAAALFICLLSNKRIPPRPGPPAPRAISQSVLYNHEAKLNARPERELQPGRGFVKA</sequence>
<accession>A0A4C1YA03</accession>
<reference evidence="1 2" key="1">
    <citation type="journal article" date="2019" name="Commun. Biol.">
        <title>The bagworm genome reveals a unique fibroin gene that provides high tensile strength.</title>
        <authorList>
            <person name="Kono N."/>
            <person name="Nakamura H."/>
            <person name="Ohtoshi R."/>
            <person name="Tomita M."/>
            <person name="Numata K."/>
            <person name="Arakawa K."/>
        </authorList>
    </citation>
    <scope>NUCLEOTIDE SEQUENCE [LARGE SCALE GENOMIC DNA]</scope>
</reference>
<dbReference type="AlphaFoldDB" id="A0A4C1YA03"/>